<dbReference type="PANTHER" id="PTHR11505">
    <property type="entry name" value="L1 TRANSPOSABLE ELEMENT-RELATED"/>
    <property type="match status" value="1"/>
</dbReference>
<evidence type="ECO:0000313" key="2">
    <source>
        <dbReference type="EMBL" id="CAF4151830.1"/>
    </source>
</evidence>
<dbReference type="AlphaFoldDB" id="A0A8S2EZW6"/>
<proteinExistence type="predicted"/>
<organism evidence="1 3">
    <name type="scientific">Didymodactylos carnosus</name>
    <dbReference type="NCBI Taxonomy" id="1234261"/>
    <lineage>
        <taxon>Eukaryota</taxon>
        <taxon>Metazoa</taxon>
        <taxon>Spiralia</taxon>
        <taxon>Gnathifera</taxon>
        <taxon>Rotifera</taxon>
        <taxon>Eurotatoria</taxon>
        <taxon>Bdelloidea</taxon>
        <taxon>Philodinida</taxon>
        <taxon>Philodinidae</taxon>
        <taxon>Didymodactylos</taxon>
    </lineage>
</organism>
<dbReference type="Gene3D" id="3.30.70.1820">
    <property type="entry name" value="L1 transposable element, RRM domain"/>
    <property type="match status" value="1"/>
</dbReference>
<evidence type="ECO:0000313" key="1">
    <source>
        <dbReference type="EMBL" id="CAF1340575.1"/>
    </source>
</evidence>
<dbReference type="InterPro" id="IPR004244">
    <property type="entry name" value="Transposase_22"/>
</dbReference>
<dbReference type="Proteomes" id="UP000677228">
    <property type="component" value="Unassembled WGS sequence"/>
</dbReference>
<sequence length="270" mass="31265">MNVGADVPLTAFQELRNRNSNTDTAQKNIQVHTLIKDTISSQNFLSDLHNSIANSPLISELCRQITSSPIFVQLISTLVSSKITHCEKQIEKLQLTVDELDNTATELYEYVDQLEMRYNELEQYNKRKSLIIHGIPETLNEHTDKIAMDIAKSIGHSLDEKSIYASHRLPTSNKNIPRPIVVGFLRYSDRQAIIKNRQKLRTHQRYKNVFINEHLSSFNNQLFQYARQNLNKRGIQTRNGNIFYIDSNNEKHRIQSFSDIDKLTRTQHTG</sequence>
<dbReference type="Proteomes" id="UP000682733">
    <property type="component" value="Unassembled WGS sequence"/>
</dbReference>
<reference evidence="1" key="1">
    <citation type="submission" date="2021-02" db="EMBL/GenBank/DDBJ databases">
        <authorList>
            <person name="Nowell W R."/>
        </authorList>
    </citation>
    <scope>NUCLEOTIDE SEQUENCE</scope>
</reference>
<accession>A0A8S2EZW6</accession>
<comment type="caution">
    <text evidence="1">The sequence shown here is derived from an EMBL/GenBank/DDBJ whole genome shotgun (WGS) entry which is preliminary data.</text>
</comment>
<gene>
    <name evidence="1" type="ORF">OVA965_LOCUS30325</name>
    <name evidence="2" type="ORF">TMI583_LOCUS31124</name>
</gene>
<protein>
    <submittedName>
        <fullName evidence="1">Uncharacterized protein</fullName>
    </submittedName>
</protein>
<evidence type="ECO:0000313" key="3">
    <source>
        <dbReference type="Proteomes" id="UP000677228"/>
    </source>
</evidence>
<dbReference type="EMBL" id="CAJOBA010043590">
    <property type="protein sequence ID" value="CAF4151830.1"/>
    <property type="molecule type" value="Genomic_DNA"/>
</dbReference>
<name>A0A8S2EZW6_9BILA</name>
<dbReference type="EMBL" id="CAJNOK010021964">
    <property type="protein sequence ID" value="CAF1340575.1"/>
    <property type="molecule type" value="Genomic_DNA"/>
</dbReference>